<accession>A0ABS1MCM0</accession>
<dbReference type="InterPro" id="IPR011006">
    <property type="entry name" value="CheY-like_superfamily"/>
</dbReference>
<dbReference type="InterPro" id="IPR016032">
    <property type="entry name" value="Sig_transdc_resp-reg_C-effctor"/>
</dbReference>
<dbReference type="PROSITE" id="PS50110">
    <property type="entry name" value="RESPONSE_REGULATORY"/>
    <property type="match status" value="1"/>
</dbReference>
<evidence type="ECO:0000256" key="1">
    <source>
        <dbReference type="ARBA" id="ARBA00022553"/>
    </source>
</evidence>
<keyword evidence="2" id="KW-0238">DNA-binding</keyword>
<protein>
    <submittedName>
        <fullName evidence="6">Response regulator transcription factor</fullName>
    </submittedName>
</protein>
<dbReference type="InterPro" id="IPR058245">
    <property type="entry name" value="NreC/VraR/RcsB-like_REC"/>
</dbReference>
<dbReference type="Gene3D" id="3.40.50.2300">
    <property type="match status" value="1"/>
</dbReference>
<gene>
    <name evidence="6" type="ORF">JK358_28280</name>
</gene>
<feature type="modified residue" description="4-aspartylphosphate" evidence="3">
    <location>
        <position position="56"/>
    </location>
</feature>
<proteinExistence type="predicted"/>
<dbReference type="CDD" id="cd06170">
    <property type="entry name" value="LuxR_C_like"/>
    <property type="match status" value="1"/>
</dbReference>
<feature type="domain" description="HTH luxR-type" evidence="4">
    <location>
        <begin position="141"/>
        <end position="206"/>
    </location>
</feature>
<sequence length="214" mass="22928">MNRIDIVVIDDHTMLRGALCESLLMEDDLRVVADTSSGALGVKLVARHRPHLVLLDVEIPGEDVSVTLAALFEASPATRVLILSMHGDRQLIRELLAGGAAGYVHKSATRADLLSVIRSVATDSGDAVVVAGAPEPVGEHRSAAEEVLTLREFEVIDLVAGAKTNRQISVELGITEGTVKRHLRNIFDKLGAVSRLDAVNRARTLPRPTGARRG</sequence>
<dbReference type="RefSeq" id="WP_201953377.1">
    <property type="nucleotide sequence ID" value="NZ_JAERRJ010000011.1"/>
</dbReference>
<keyword evidence="7" id="KW-1185">Reference proteome</keyword>
<evidence type="ECO:0000259" key="4">
    <source>
        <dbReference type="PROSITE" id="PS50043"/>
    </source>
</evidence>
<dbReference type="InterPro" id="IPR001789">
    <property type="entry name" value="Sig_transdc_resp-reg_receiver"/>
</dbReference>
<dbReference type="PROSITE" id="PS50043">
    <property type="entry name" value="HTH_LUXR_2"/>
    <property type="match status" value="1"/>
</dbReference>
<feature type="domain" description="Response regulatory" evidence="5">
    <location>
        <begin position="5"/>
        <end position="121"/>
    </location>
</feature>
<dbReference type="PANTHER" id="PTHR43214">
    <property type="entry name" value="TWO-COMPONENT RESPONSE REGULATOR"/>
    <property type="match status" value="1"/>
</dbReference>
<evidence type="ECO:0000259" key="5">
    <source>
        <dbReference type="PROSITE" id="PS50110"/>
    </source>
</evidence>
<evidence type="ECO:0000313" key="6">
    <source>
        <dbReference type="EMBL" id="MBL1078311.1"/>
    </source>
</evidence>
<evidence type="ECO:0000256" key="3">
    <source>
        <dbReference type="PROSITE-ProRule" id="PRU00169"/>
    </source>
</evidence>
<dbReference type="InterPro" id="IPR000792">
    <property type="entry name" value="Tscrpt_reg_LuxR_C"/>
</dbReference>
<name>A0ABS1MCM0_9NOCA</name>
<evidence type="ECO:0000256" key="2">
    <source>
        <dbReference type="ARBA" id="ARBA00023125"/>
    </source>
</evidence>
<dbReference type="Proteomes" id="UP000602198">
    <property type="component" value="Unassembled WGS sequence"/>
</dbReference>
<dbReference type="PANTHER" id="PTHR43214:SF42">
    <property type="entry name" value="TRANSCRIPTIONAL REGULATORY PROTEIN DESR"/>
    <property type="match status" value="1"/>
</dbReference>
<dbReference type="Pfam" id="PF00196">
    <property type="entry name" value="GerE"/>
    <property type="match status" value="1"/>
</dbReference>
<reference evidence="6 7" key="1">
    <citation type="submission" date="2021-01" db="EMBL/GenBank/DDBJ databases">
        <title>WGS of actinomycetes isolated from Thailand.</title>
        <authorList>
            <person name="Thawai C."/>
        </authorList>
    </citation>
    <scope>NUCLEOTIDE SEQUENCE [LARGE SCALE GENOMIC DNA]</scope>
    <source>
        <strain evidence="6 7">LPG 2</strain>
    </source>
</reference>
<dbReference type="SMART" id="SM00448">
    <property type="entry name" value="REC"/>
    <property type="match status" value="1"/>
</dbReference>
<dbReference type="Pfam" id="PF00072">
    <property type="entry name" value="Response_reg"/>
    <property type="match status" value="1"/>
</dbReference>
<dbReference type="PRINTS" id="PR00038">
    <property type="entry name" value="HTHLUXR"/>
</dbReference>
<organism evidence="6 7">
    <name type="scientific">Nocardia acididurans</name>
    <dbReference type="NCBI Taxonomy" id="2802282"/>
    <lineage>
        <taxon>Bacteria</taxon>
        <taxon>Bacillati</taxon>
        <taxon>Actinomycetota</taxon>
        <taxon>Actinomycetes</taxon>
        <taxon>Mycobacteriales</taxon>
        <taxon>Nocardiaceae</taxon>
        <taxon>Nocardia</taxon>
    </lineage>
</organism>
<keyword evidence="1 3" id="KW-0597">Phosphoprotein</keyword>
<comment type="caution">
    <text evidence="6">The sequence shown here is derived from an EMBL/GenBank/DDBJ whole genome shotgun (WGS) entry which is preliminary data.</text>
</comment>
<evidence type="ECO:0000313" key="7">
    <source>
        <dbReference type="Proteomes" id="UP000602198"/>
    </source>
</evidence>
<dbReference type="SUPFAM" id="SSF52172">
    <property type="entry name" value="CheY-like"/>
    <property type="match status" value="1"/>
</dbReference>
<dbReference type="SUPFAM" id="SSF46894">
    <property type="entry name" value="C-terminal effector domain of the bipartite response regulators"/>
    <property type="match status" value="1"/>
</dbReference>
<dbReference type="EMBL" id="JAERRJ010000011">
    <property type="protein sequence ID" value="MBL1078311.1"/>
    <property type="molecule type" value="Genomic_DNA"/>
</dbReference>
<dbReference type="InterPro" id="IPR039420">
    <property type="entry name" value="WalR-like"/>
</dbReference>
<dbReference type="SMART" id="SM00421">
    <property type="entry name" value="HTH_LUXR"/>
    <property type="match status" value="1"/>
</dbReference>
<dbReference type="CDD" id="cd17535">
    <property type="entry name" value="REC_NarL-like"/>
    <property type="match status" value="1"/>
</dbReference>